<dbReference type="InterPro" id="IPR004364">
    <property type="entry name" value="Aa-tRNA-synt_II"/>
</dbReference>
<dbReference type="Proteomes" id="UP000245771">
    <property type="component" value="Unassembled WGS sequence"/>
</dbReference>
<dbReference type="NCBIfam" id="TIGR00459">
    <property type="entry name" value="aspS_bact"/>
    <property type="match status" value="1"/>
</dbReference>
<dbReference type="InterPro" id="IPR002312">
    <property type="entry name" value="Asp/Asn-tRNA-synth_IIb"/>
</dbReference>
<dbReference type="PANTHER" id="PTHR22594">
    <property type="entry name" value="ASPARTYL/LYSYL-TRNA SYNTHETASE"/>
    <property type="match status" value="1"/>
</dbReference>
<dbReference type="GO" id="GO:0006422">
    <property type="term" value="P:aspartyl-tRNA aminoacylation"/>
    <property type="evidence" value="ECO:0007669"/>
    <property type="project" value="TreeGrafter"/>
</dbReference>
<keyword evidence="3" id="KW-0547">Nucleotide-binding</keyword>
<dbReference type="Gene3D" id="3.30.930.10">
    <property type="entry name" value="Bira Bifunctional Protein, Domain 2"/>
    <property type="match status" value="1"/>
</dbReference>
<evidence type="ECO:0000313" key="9">
    <source>
        <dbReference type="Proteomes" id="UP000245771"/>
    </source>
</evidence>
<evidence type="ECO:0000256" key="6">
    <source>
        <dbReference type="ARBA" id="ARBA00023146"/>
    </source>
</evidence>
<dbReference type="GO" id="GO:0005739">
    <property type="term" value="C:mitochondrion"/>
    <property type="evidence" value="ECO:0007669"/>
    <property type="project" value="TreeGrafter"/>
</dbReference>
<dbReference type="PANTHER" id="PTHR22594:SF5">
    <property type="entry name" value="ASPARTATE--TRNA LIGASE, MITOCHONDRIAL"/>
    <property type="match status" value="1"/>
</dbReference>
<feature type="domain" description="Aminoacyl-transfer RNA synthetases class-II family profile" evidence="7">
    <location>
        <begin position="231"/>
        <end position="709"/>
    </location>
</feature>
<dbReference type="STRING" id="1280837.A0A316V760"/>
<dbReference type="Gene3D" id="3.30.1360.30">
    <property type="entry name" value="GAD-like domain"/>
    <property type="match status" value="1"/>
</dbReference>
<evidence type="ECO:0000256" key="1">
    <source>
        <dbReference type="ARBA" id="ARBA00006303"/>
    </source>
</evidence>
<keyword evidence="4" id="KW-0067">ATP-binding</keyword>
<dbReference type="SUPFAM" id="SSF50249">
    <property type="entry name" value="Nucleic acid-binding proteins"/>
    <property type="match status" value="1"/>
</dbReference>
<dbReference type="PROSITE" id="PS50862">
    <property type="entry name" value="AA_TRNA_LIGASE_II"/>
    <property type="match status" value="1"/>
</dbReference>
<evidence type="ECO:0000313" key="8">
    <source>
        <dbReference type="EMBL" id="PWN33366.1"/>
    </source>
</evidence>
<name>A0A316V760_9BASI</name>
<dbReference type="GeneID" id="37019124"/>
<dbReference type="HAMAP" id="MF_00044">
    <property type="entry name" value="Asp_tRNA_synth_type1"/>
    <property type="match status" value="1"/>
</dbReference>
<gene>
    <name evidence="8" type="ORF">FA14DRAFT_147205</name>
</gene>
<evidence type="ECO:0000256" key="4">
    <source>
        <dbReference type="ARBA" id="ARBA00022840"/>
    </source>
</evidence>
<dbReference type="FunCoup" id="A0A316V760">
    <property type="interactions" value="392"/>
</dbReference>
<dbReference type="GO" id="GO:0005524">
    <property type="term" value="F:ATP binding"/>
    <property type="evidence" value="ECO:0007669"/>
    <property type="project" value="UniProtKB-KW"/>
</dbReference>
<dbReference type="InterPro" id="IPR004524">
    <property type="entry name" value="Asp-tRNA-ligase_1"/>
</dbReference>
<keyword evidence="9" id="KW-1185">Reference proteome</keyword>
<comment type="similarity">
    <text evidence="1">Belongs to the class-II aminoacyl-tRNA synthetase family. Type 1 subfamily.</text>
</comment>
<proteinExistence type="inferred from homology"/>
<keyword evidence="2" id="KW-0436">Ligase</keyword>
<evidence type="ECO:0000256" key="3">
    <source>
        <dbReference type="ARBA" id="ARBA00022741"/>
    </source>
</evidence>
<dbReference type="Gene3D" id="2.40.50.140">
    <property type="entry name" value="Nucleic acid-binding proteins"/>
    <property type="match status" value="1"/>
</dbReference>
<dbReference type="RefSeq" id="XP_025353668.1">
    <property type="nucleotide sequence ID" value="XM_025497343.1"/>
</dbReference>
<dbReference type="EMBL" id="KZ819604">
    <property type="protein sequence ID" value="PWN33366.1"/>
    <property type="molecule type" value="Genomic_DNA"/>
</dbReference>
<dbReference type="GO" id="GO:0004815">
    <property type="term" value="F:aspartate-tRNA ligase activity"/>
    <property type="evidence" value="ECO:0007669"/>
    <property type="project" value="TreeGrafter"/>
</dbReference>
<dbReference type="NCBIfam" id="NF001750">
    <property type="entry name" value="PRK00476.1"/>
    <property type="match status" value="1"/>
</dbReference>
<dbReference type="AlphaFoldDB" id="A0A316V760"/>
<reference evidence="8 9" key="1">
    <citation type="journal article" date="2018" name="Mol. Biol. Evol.">
        <title>Broad Genomic Sampling Reveals a Smut Pathogenic Ancestry of the Fungal Clade Ustilaginomycotina.</title>
        <authorList>
            <person name="Kijpornyongpan T."/>
            <person name="Mondo S.J."/>
            <person name="Barry K."/>
            <person name="Sandor L."/>
            <person name="Lee J."/>
            <person name="Lipzen A."/>
            <person name="Pangilinan J."/>
            <person name="LaButti K."/>
            <person name="Hainaut M."/>
            <person name="Henrissat B."/>
            <person name="Grigoriev I.V."/>
            <person name="Spatafora J.W."/>
            <person name="Aime M.C."/>
        </authorList>
    </citation>
    <scope>NUCLEOTIDE SEQUENCE [LARGE SCALE GENOMIC DNA]</scope>
    <source>
        <strain evidence="8 9">MCA 3882</strain>
    </source>
</reference>
<dbReference type="SUPFAM" id="SSF55681">
    <property type="entry name" value="Class II aaRS and biotin synthetases"/>
    <property type="match status" value="1"/>
</dbReference>
<dbReference type="Pfam" id="PF00152">
    <property type="entry name" value="tRNA-synt_2"/>
    <property type="match status" value="1"/>
</dbReference>
<protein>
    <recommendedName>
        <fullName evidence="7">Aminoacyl-transfer RNA synthetases class-II family profile domain-containing protein</fullName>
    </recommendedName>
</protein>
<dbReference type="InterPro" id="IPR045864">
    <property type="entry name" value="aa-tRNA-synth_II/BPL/LPL"/>
</dbReference>
<accession>A0A316V760</accession>
<keyword evidence="6" id="KW-0030">Aminoacyl-tRNA synthetase</keyword>
<evidence type="ECO:0000256" key="2">
    <source>
        <dbReference type="ARBA" id="ARBA00022598"/>
    </source>
</evidence>
<evidence type="ECO:0000256" key="5">
    <source>
        <dbReference type="ARBA" id="ARBA00022917"/>
    </source>
</evidence>
<dbReference type="InterPro" id="IPR006195">
    <property type="entry name" value="aa-tRNA-synth_II"/>
</dbReference>
<evidence type="ECO:0000259" key="7">
    <source>
        <dbReference type="PROSITE" id="PS50862"/>
    </source>
</evidence>
<keyword evidence="5" id="KW-0648">Protein biosynthesis</keyword>
<dbReference type="InterPro" id="IPR004115">
    <property type="entry name" value="GAD-like_sf"/>
</dbReference>
<dbReference type="InterPro" id="IPR012340">
    <property type="entry name" value="NA-bd_OB-fold"/>
</dbReference>
<dbReference type="PRINTS" id="PR01042">
    <property type="entry name" value="TRNASYNTHASP"/>
</dbReference>
<sequence length="738" mass="82440">MLRQLSRQAALLHGTRRCSTSFQQDICIFGQRYQISRSFVTSRCCFSSSNESHASSSTSALPTSGILSKRLTSIEDLRDIQPGQRVTLAGWLTQIRIISKHLAFAVLLLPRGRGRIQLIVRNDDSSSSLDIPALWECANVHGVVQVEGTFAERPQKDQKASKNHAGIAGDAGQRDAFARFELNVDSCIVLNSVQADSLPFNPTDVNRETNEESRMRNRHLDLRSTRLGDNIRLRSKVTWAVRQYLHEAGFDEIETPILLRSTPEGAREYLVPTRLPTQASNPSSKLEPQFYALQQSPQQPKQLLMASGVTDRYYQIARCFRDEGGRKDRQPEFTQIDLEVSFVQGQPVSSKKAKGWTLGGEEIRDVIENMIRAIWKAAGREAELGAIIGDGFQVMTYDEAMRRFGSDKPDLRYGLEVTQLNVDRMLEANNLSGNNGVEAFWVEADSPNASVKLLLRKSKHIRNLLDQNEVEALDVSVESMTDLIEEAKKNGELFTKKHDAKWASASAKPGKRMCIFVAPRSAQIEGGSTSLGDVRRFLMAEIEANGLLEKSLDECKPRFLWVIEFPLFTRADPDKAFLAKGRWSSSHHPFTSPKAEDTEKVMSLLQGDGHSRGESDERALASIKGQHYDLVLNGVEIGGGSVRIHDAELQRRILQNMLQLSPEEVQRFDHLLRALSHGAPPHAGIALGLDRLMSILCRSASIRDVLAFPKSNMGRDLLFGSPDKRKDEVLAQYGLRKA</sequence>
<organism evidence="8 9">
    <name type="scientific">Meira miltonrushii</name>
    <dbReference type="NCBI Taxonomy" id="1280837"/>
    <lineage>
        <taxon>Eukaryota</taxon>
        <taxon>Fungi</taxon>
        <taxon>Dikarya</taxon>
        <taxon>Basidiomycota</taxon>
        <taxon>Ustilaginomycotina</taxon>
        <taxon>Exobasidiomycetes</taxon>
        <taxon>Exobasidiales</taxon>
        <taxon>Brachybasidiaceae</taxon>
        <taxon>Meira</taxon>
    </lineage>
</organism>
<dbReference type="InParanoid" id="A0A316V760"/>
<dbReference type="OrthoDB" id="439710at2759"/>